<dbReference type="PANTHER" id="PTHR10226">
    <property type="entry name" value="A KINASE ANCHOR PROTEIN"/>
    <property type="match status" value="1"/>
</dbReference>
<gene>
    <name evidence="3 4" type="primary">SPHKAP</name>
</gene>
<feature type="compositionally biased region" description="Polar residues" evidence="1">
    <location>
        <begin position="457"/>
        <end position="467"/>
    </location>
</feature>
<dbReference type="RefSeq" id="XP_033815664.1">
    <property type="nucleotide sequence ID" value="XM_033959773.1"/>
</dbReference>
<evidence type="ECO:0000313" key="3">
    <source>
        <dbReference type="RefSeq" id="XP_033815663.1"/>
    </source>
</evidence>
<dbReference type="InterPro" id="IPR008382">
    <property type="entry name" value="SPHK1-interactor_AKAP_110"/>
</dbReference>
<feature type="region of interest" description="Disordered" evidence="1">
    <location>
        <begin position="1474"/>
        <end position="1502"/>
    </location>
</feature>
<accession>A0A6P8SGK8</accession>
<proteinExistence type="predicted"/>
<dbReference type="PANTHER" id="PTHR10226:SF7">
    <property type="entry name" value="A-KINASE ANCHOR PROTEIN SPHKAP"/>
    <property type="match status" value="1"/>
</dbReference>
<dbReference type="KEGG" id="gsh:117367305"/>
<dbReference type="RefSeq" id="XP_033815663.1">
    <property type="nucleotide sequence ID" value="XM_033959772.1"/>
</dbReference>
<name>A0A6P8SGK8_GEOSA</name>
<feature type="region of interest" description="Disordered" evidence="1">
    <location>
        <begin position="1351"/>
        <end position="1378"/>
    </location>
</feature>
<evidence type="ECO:0000313" key="2">
    <source>
        <dbReference type="Proteomes" id="UP000515159"/>
    </source>
</evidence>
<keyword evidence="2" id="KW-1185">Reference proteome</keyword>
<protein>
    <submittedName>
        <fullName evidence="3 4">A-kinase anchor protein SPHKAP</fullName>
    </submittedName>
</protein>
<dbReference type="GO" id="GO:0005739">
    <property type="term" value="C:mitochondrion"/>
    <property type="evidence" value="ECO:0007669"/>
    <property type="project" value="TreeGrafter"/>
</dbReference>
<feature type="compositionally biased region" description="Polar residues" evidence="1">
    <location>
        <begin position="1359"/>
        <end position="1374"/>
    </location>
</feature>
<feature type="region of interest" description="Disordered" evidence="1">
    <location>
        <begin position="448"/>
        <end position="467"/>
    </location>
</feature>
<evidence type="ECO:0000313" key="4">
    <source>
        <dbReference type="RefSeq" id="XP_033815664.1"/>
    </source>
</evidence>
<evidence type="ECO:0000256" key="1">
    <source>
        <dbReference type="SAM" id="MobiDB-lite"/>
    </source>
</evidence>
<dbReference type="OrthoDB" id="6154436at2759"/>
<dbReference type="CTD" id="80309"/>
<organism evidence="2 3">
    <name type="scientific">Geotrypetes seraphini</name>
    <name type="common">Gaboon caecilian</name>
    <name type="synonym">Caecilia seraphini</name>
    <dbReference type="NCBI Taxonomy" id="260995"/>
    <lineage>
        <taxon>Eukaryota</taxon>
        <taxon>Metazoa</taxon>
        <taxon>Chordata</taxon>
        <taxon>Craniata</taxon>
        <taxon>Vertebrata</taxon>
        <taxon>Euteleostomi</taxon>
        <taxon>Amphibia</taxon>
        <taxon>Gymnophiona</taxon>
        <taxon>Geotrypetes</taxon>
    </lineage>
</organism>
<sequence>MYEVSDQQVSSFSNTESSVSSLGSSVTACKKVLCSNSPLESLDYWLQNQKTLCRISLVEDKSENRCGSISFVNLDVNKEDYNLDILYQKLIAVSPDLPKFISSVNVQQPKENEIVLLSGLTSGSLQASFEVPQCSWLADVCLVQCARRKRENSTGCIIFEINKFLIGLQLVQERQLQLDASGLKPEDDTNCSLSSIEEDFLTASEHFEEENETEENKYGQEKLEVLETSEVKNSKAKDNLQCKKGRLPFAYEVNKDSKDNTASGKNTCYSEGTLHDMAEDLAMKNVDMAFQHLEGTLSESNPLSAGIHVKAKCNSNAENSNISGDSHLPAVAEEQLTSFCKAHPKGNSSSSDIQPFKEEQTIQGVVQKEVTTGQFATNLAESVLQDAFIRLSQSEPTFTEEAAVCISARDTLISASKLKEEVTAASRSWNELPKIVIVQSPDSYENASEWTGPSFANAPQSPDVESSTDVLDSAQKDVSSITEPQSMLEVALACAATVIGTITSPHAAEKIKLEHNNTDGKKLIATQELQSENLHAPQNETDINYFLPSAGCDMTQVSSAITVCGLGETKEAKHSGPSRGHLSVADASSAVTLVGVESNMEKCNDSIAKVLLQEASIILAEPNTYRNVKEFIELMNGRIIETVTSPKPLHLDKVNKDELAQTLSNVIVKHSVDEADRKKQLLTPSIGGKSNVNAPSVFMETASELLFNVIYSTCKKMSDIIRSSKLPSPFSEDRNKWSIMEAAHGQQKEEVDSETSQQQLYHSTSNQIHNLYNNGTVKKGFVQETHANDVIQGDAISANKENNSFDSELAYNNCNSGHKSTGMKTSTNKWYMKSDDCKAQNRNKVLENTFTDESQLSAYAQVPFEATMNTEPLEKQMSDALLNNEFPVSVSVHPSQPLPQVKHAEKYYVSDFADELAETVVSMATEIAAICLENSNGKQPWFCAWKRGNEYLMAQSLSCRTMKRKKEAPPNGSVIRKHRPPRLSEIKKKTDEHPELKERLMNRVVDESINLDDAPDSVSMFANEVASKIMNLSEQADSTWQGQNHSRNRLHCERWSRGKASSYESIPEEDSDSKTLANTLGTLSIFGQSISRASSISKQSSCESITDEFSRFMVNQMENEGREFDLLLDYYAGKNANNILNSAMQQVTQKNGHLNVRPNCPSKQSSTESITEEFYRYMLREIDKENVSSKNGRDWNSNLLPPSPRSPFCFRQSSMPDSRSSSTRLTVNAPVKANSLDGFAQDSHLDFLSIQPVSAVLSSGLCKSDSCLYQRCKMDQITDMLIHETWTNSIEALMRKNKIIGDNMEAASQEHSPNGSPLHVEQYANRLAADIVQSGKSLLFVHQDSFDYTNKDSKPASRHFSTPSESPSKSIQNRTDLEKKREHFATSESLTVCHGREVPLIQIETDQREEFNGITEDLIAHSSSSGRTMVCQVKEKPSGIDSEESIVRNTNMTSGHRSTLDAEAPATARRIEELPNHLSSSEESTGSWSQLMNDEDNPDDASSFLQFSERSMSNGNSSTSSSLGIMDLEVYQEITQPSTVINDLVEKKEFPKEQQENLDECTSDLSVGTVSCQKDALIINFDLDPDCVDAELRTTLQWVAASELGIPTIYFKKSQENRIEKFLDVVRLVHQKSWKVADIFHAVVQYCKLQEGSKEFTPSLFDWLLELE</sequence>
<dbReference type="GeneID" id="117367305"/>
<reference evidence="3 4" key="1">
    <citation type="submission" date="2025-04" db="UniProtKB">
        <authorList>
            <consortium name="RefSeq"/>
        </authorList>
    </citation>
    <scope>IDENTIFICATION</scope>
</reference>
<dbReference type="GO" id="GO:0051018">
    <property type="term" value="F:protein kinase A binding"/>
    <property type="evidence" value="ECO:0007669"/>
    <property type="project" value="TreeGrafter"/>
</dbReference>
<dbReference type="Proteomes" id="UP000515159">
    <property type="component" value="Chromosome 9"/>
</dbReference>
<feature type="compositionally biased region" description="Low complexity" evidence="1">
    <location>
        <begin position="1479"/>
        <end position="1489"/>
    </location>
</feature>